<proteinExistence type="predicted"/>
<organism evidence="2 3">
    <name type="scientific">Ceratopteris richardii</name>
    <name type="common">Triangle waterfern</name>
    <dbReference type="NCBI Taxonomy" id="49495"/>
    <lineage>
        <taxon>Eukaryota</taxon>
        <taxon>Viridiplantae</taxon>
        <taxon>Streptophyta</taxon>
        <taxon>Embryophyta</taxon>
        <taxon>Tracheophyta</taxon>
        <taxon>Polypodiopsida</taxon>
        <taxon>Polypodiidae</taxon>
        <taxon>Polypodiales</taxon>
        <taxon>Pteridineae</taxon>
        <taxon>Pteridaceae</taxon>
        <taxon>Parkerioideae</taxon>
        <taxon>Ceratopteris</taxon>
    </lineage>
</organism>
<name>A0A8T2SQL9_CERRI</name>
<evidence type="ECO:0008006" key="4">
    <source>
        <dbReference type="Google" id="ProtNLM"/>
    </source>
</evidence>
<protein>
    <recommendedName>
        <fullName evidence="4">Bifunctional inhibitor/plant lipid transfer protein/seed storage helical domain-containing protein</fullName>
    </recommendedName>
</protein>
<keyword evidence="3" id="KW-1185">Reference proteome</keyword>
<keyword evidence="1" id="KW-0732">Signal</keyword>
<accession>A0A8T2SQL9</accession>
<evidence type="ECO:0000256" key="1">
    <source>
        <dbReference type="SAM" id="SignalP"/>
    </source>
</evidence>
<comment type="caution">
    <text evidence="2">The sequence shown here is derived from an EMBL/GenBank/DDBJ whole genome shotgun (WGS) entry which is preliminary data.</text>
</comment>
<dbReference type="AlphaFoldDB" id="A0A8T2SQL9"/>
<evidence type="ECO:0000313" key="2">
    <source>
        <dbReference type="EMBL" id="KAH7365487.1"/>
    </source>
</evidence>
<dbReference type="EMBL" id="CM035423">
    <property type="protein sequence ID" value="KAH7365487.1"/>
    <property type="molecule type" value="Genomic_DNA"/>
</dbReference>
<sequence length="119" mass="12405">MKRAASMTMRLPIVVAIVLICSLWTCEGAGRQLGMLETTMASAAAADVTRDCMQAVGEAVSSSCRVSMFGSVDETPGDGCCEAVNAAIDANSCGPALSFFPPYANRMFANSLSACHIFP</sequence>
<evidence type="ECO:0000313" key="3">
    <source>
        <dbReference type="Proteomes" id="UP000825935"/>
    </source>
</evidence>
<dbReference type="Proteomes" id="UP000825935">
    <property type="component" value="Chromosome 18"/>
</dbReference>
<reference evidence="2" key="1">
    <citation type="submission" date="2021-08" db="EMBL/GenBank/DDBJ databases">
        <title>WGS assembly of Ceratopteris richardii.</title>
        <authorList>
            <person name="Marchant D.B."/>
            <person name="Chen G."/>
            <person name="Jenkins J."/>
            <person name="Shu S."/>
            <person name="Leebens-Mack J."/>
            <person name="Grimwood J."/>
            <person name="Schmutz J."/>
            <person name="Soltis P."/>
            <person name="Soltis D."/>
            <person name="Chen Z.-H."/>
        </authorList>
    </citation>
    <scope>NUCLEOTIDE SEQUENCE</scope>
    <source>
        <strain evidence="2">Whitten #5841</strain>
        <tissue evidence="2">Leaf</tissue>
    </source>
</reference>
<feature type="signal peptide" evidence="1">
    <location>
        <begin position="1"/>
        <end position="28"/>
    </location>
</feature>
<feature type="chain" id="PRO_5035859059" description="Bifunctional inhibitor/plant lipid transfer protein/seed storage helical domain-containing protein" evidence="1">
    <location>
        <begin position="29"/>
        <end position="119"/>
    </location>
</feature>
<gene>
    <name evidence="2" type="ORF">KP509_18G030700</name>
</gene>